<dbReference type="PANTHER" id="PTHR38111">
    <property type="entry name" value="ZN(2)-C6 FUNGAL-TYPE DOMAIN-CONTAINING PROTEIN-RELATED"/>
    <property type="match status" value="1"/>
</dbReference>
<name>A0A6A6Q2C5_9PEZI</name>
<dbReference type="AlphaFoldDB" id="A0A6A6Q2C5"/>
<dbReference type="OrthoDB" id="3627830at2759"/>
<dbReference type="GeneID" id="54477579"/>
<reference evidence="1" key="1">
    <citation type="journal article" date="2020" name="Stud. Mycol.">
        <title>101 Dothideomycetes genomes: a test case for predicting lifestyles and emergence of pathogens.</title>
        <authorList>
            <person name="Haridas S."/>
            <person name="Albert R."/>
            <person name="Binder M."/>
            <person name="Bloem J."/>
            <person name="Labutti K."/>
            <person name="Salamov A."/>
            <person name="Andreopoulos B."/>
            <person name="Baker S."/>
            <person name="Barry K."/>
            <person name="Bills G."/>
            <person name="Bluhm B."/>
            <person name="Cannon C."/>
            <person name="Castanera R."/>
            <person name="Culley D."/>
            <person name="Daum C."/>
            <person name="Ezra D."/>
            <person name="Gonzalez J."/>
            <person name="Henrissat B."/>
            <person name="Kuo A."/>
            <person name="Liang C."/>
            <person name="Lipzen A."/>
            <person name="Lutzoni F."/>
            <person name="Magnuson J."/>
            <person name="Mondo S."/>
            <person name="Nolan M."/>
            <person name="Ohm R."/>
            <person name="Pangilinan J."/>
            <person name="Park H.-J."/>
            <person name="Ramirez L."/>
            <person name="Alfaro M."/>
            <person name="Sun H."/>
            <person name="Tritt A."/>
            <person name="Yoshinaga Y."/>
            <person name="Zwiers L.-H."/>
            <person name="Turgeon B."/>
            <person name="Goodwin S."/>
            <person name="Spatafora J."/>
            <person name="Crous P."/>
            <person name="Grigoriev I."/>
        </authorList>
    </citation>
    <scope>NUCLEOTIDE SEQUENCE</scope>
    <source>
        <strain evidence="1">CBS 113389</strain>
    </source>
</reference>
<evidence type="ECO:0000313" key="2">
    <source>
        <dbReference type="Proteomes" id="UP000799767"/>
    </source>
</evidence>
<dbReference type="GO" id="GO:0000981">
    <property type="term" value="F:DNA-binding transcription factor activity, RNA polymerase II-specific"/>
    <property type="evidence" value="ECO:0007669"/>
    <property type="project" value="InterPro"/>
</dbReference>
<dbReference type="PANTHER" id="PTHR38111:SF2">
    <property type="entry name" value="FINGER DOMAIN PROTEIN, PUTATIVE (AFU_ORTHOLOGUE AFUA_1G01560)-RELATED"/>
    <property type="match status" value="1"/>
</dbReference>
<dbReference type="InterPro" id="IPR036864">
    <property type="entry name" value="Zn2-C6_fun-type_DNA-bd_sf"/>
</dbReference>
<evidence type="ECO:0000313" key="1">
    <source>
        <dbReference type="EMBL" id="KAF2486402.1"/>
    </source>
</evidence>
<accession>A0A6A6Q2C5</accession>
<dbReference type="GO" id="GO:0008270">
    <property type="term" value="F:zinc ion binding"/>
    <property type="evidence" value="ECO:0007669"/>
    <property type="project" value="InterPro"/>
</dbReference>
<protein>
    <recommendedName>
        <fullName evidence="3">Zn(2)-C6 fungal-type domain-containing protein</fullName>
    </recommendedName>
</protein>
<dbReference type="EMBL" id="MU001632">
    <property type="protein sequence ID" value="KAF2486402.1"/>
    <property type="molecule type" value="Genomic_DNA"/>
</dbReference>
<proteinExistence type="predicted"/>
<gene>
    <name evidence="1" type="ORF">BDY17DRAFT_321200</name>
</gene>
<keyword evidence="2" id="KW-1185">Reference proteome</keyword>
<dbReference type="RefSeq" id="XP_033592971.1">
    <property type="nucleotide sequence ID" value="XM_033736577.1"/>
</dbReference>
<sequence length="499" mass="55879">MSEPKSAGSKRPREKYSRLICLGCGERRIRCELPDKVDIPEPGELRTVQTPCYRCKRLGIPCVVRRAIIGRPGPPKHPNTALPSSSKDLERRGRETLLIHSPQSAETVLVIRAVDTLRRQRVEEEWFRHLATHIGRTEALDLSIKCMVSACALARKEPNLTPRDCYEVLALALNALQANIKKSDGEPSDDMLASTALLAPFEGVIEAHGIPTHRHVDGLAAILAARPASYPVTQLAREILDYYTCESAIVAFIHGKPSCFDGVDRAYFLNDRMGFHDSDRAQLKALGTELFIRTPRLVVLVRSLRLAPSPPKHLLLDALGLLRSLLALQDSHAEERLLRNIEIHHSPLGQSLRFARVQDFEALACYWQTRLSLLRLESRIHDLAVQADSGDEAVRPTFGPRTDEMSRLVKNIVMCSEYVGEQPIRRHLHLFAYAMVVVWGVTMDFNRDMTESRLPDLLLRTMNRALSAEPALTISDMDTAADIFAGGEPRGRFAELYGL</sequence>
<organism evidence="1 2">
    <name type="scientific">Neohortaea acidophila</name>
    <dbReference type="NCBI Taxonomy" id="245834"/>
    <lineage>
        <taxon>Eukaryota</taxon>
        <taxon>Fungi</taxon>
        <taxon>Dikarya</taxon>
        <taxon>Ascomycota</taxon>
        <taxon>Pezizomycotina</taxon>
        <taxon>Dothideomycetes</taxon>
        <taxon>Dothideomycetidae</taxon>
        <taxon>Mycosphaerellales</taxon>
        <taxon>Teratosphaeriaceae</taxon>
        <taxon>Neohortaea</taxon>
    </lineage>
</organism>
<evidence type="ECO:0008006" key="3">
    <source>
        <dbReference type="Google" id="ProtNLM"/>
    </source>
</evidence>
<dbReference type="Proteomes" id="UP000799767">
    <property type="component" value="Unassembled WGS sequence"/>
</dbReference>
<dbReference type="SUPFAM" id="SSF57701">
    <property type="entry name" value="Zn2/Cys6 DNA-binding domain"/>
    <property type="match status" value="1"/>
</dbReference>
<dbReference type="InterPro" id="IPR053178">
    <property type="entry name" value="Osmoadaptation_assoc"/>
</dbReference>